<gene>
    <name evidence="2" type="ORF">O4U47_16250</name>
</gene>
<dbReference type="InterPro" id="IPR036390">
    <property type="entry name" value="WH_DNA-bd_sf"/>
</dbReference>
<sequence length="203" mass="23125">MSLRYALLALLTAEPLTGYDAVKRFGGSVGYVWHAPDSQIYPELRRMEGEGLIEGEQVRWGPNSTKTRYSITGEGVRALREWLEAPIPYAPLRDVSRMRAAYFEWAGPESARENLRRHIDYYTEQVGRWKDMRQAILSAEHPSIAARLEKYPAEEHERIIAYKAFAYEGLIARGEAEIEWGRRGLDLIDELEGPSQARGEPGS</sequence>
<evidence type="ECO:0000313" key="3">
    <source>
        <dbReference type="Proteomes" id="UP001165685"/>
    </source>
</evidence>
<organism evidence="2 3">
    <name type="scientific">Nocardiopsis suaedae</name>
    <dbReference type="NCBI Taxonomy" id="3018444"/>
    <lineage>
        <taxon>Bacteria</taxon>
        <taxon>Bacillati</taxon>
        <taxon>Actinomycetota</taxon>
        <taxon>Actinomycetes</taxon>
        <taxon>Streptosporangiales</taxon>
        <taxon>Nocardiopsidaceae</taxon>
        <taxon>Nocardiopsis</taxon>
    </lineage>
</organism>
<dbReference type="RefSeq" id="WP_270678712.1">
    <property type="nucleotide sequence ID" value="NZ_JAQFWP010000029.1"/>
</dbReference>
<dbReference type="EMBL" id="JAQFWP010000029">
    <property type="protein sequence ID" value="MDA2806066.1"/>
    <property type="molecule type" value="Genomic_DNA"/>
</dbReference>
<dbReference type="Proteomes" id="UP001165685">
    <property type="component" value="Unassembled WGS sequence"/>
</dbReference>
<name>A0ABT4TMZ2_9ACTN</name>
<evidence type="ECO:0000313" key="2">
    <source>
        <dbReference type="EMBL" id="MDA2806066.1"/>
    </source>
</evidence>
<dbReference type="PANTHER" id="PTHR43252:SF4">
    <property type="entry name" value="TRANSCRIPTIONAL REGULATORY PROTEIN"/>
    <property type="match status" value="1"/>
</dbReference>
<accession>A0ABT4TMZ2</accession>
<proteinExistence type="predicted"/>
<dbReference type="InterPro" id="IPR036388">
    <property type="entry name" value="WH-like_DNA-bd_sf"/>
</dbReference>
<reference evidence="2" key="1">
    <citation type="submission" date="2023-01" db="EMBL/GenBank/DDBJ databases">
        <title>Draft genome sequence of Nocardiopsis sp. LSu2-4 isolated from halophytes.</title>
        <authorList>
            <person name="Duangmal K."/>
            <person name="Chantavorakit T."/>
        </authorList>
    </citation>
    <scope>NUCLEOTIDE SEQUENCE</scope>
    <source>
        <strain evidence="2">LSu2-4</strain>
    </source>
</reference>
<comment type="caution">
    <text evidence="2">The sequence shown here is derived from an EMBL/GenBank/DDBJ whole genome shotgun (WGS) entry which is preliminary data.</text>
</comment>
<evidence type="ECO:0000259" key="1">
    <source>
        <dbReference type="Pfam" id="PF03551"/>
    </source>
</evidence>
<dbReference type="PANTHER" id="PTHR43252">
    <property type="entry name" value="TRANSCRIPTIONAL REGULATOR YQJI"/>
    <property type="match status" value="1"/>
</dbReference>
<feature type="domain" description="Transcription regulator PadR N-terminal" evidence="1">
    <location>
        <begin position="7"/>
        <end position="81"/>
    </location>
</feature>
<dbReference type="InterPro" id="IPR005149">
    <property type="entry name" value="Tscrpt_reg_PadR_N"/>
</dbReference>
<keyword evidence="3" id="KW-1185">Reference proteome</keyword>
<dbReference type="SUPFAM" id="SSF46785">
    <property type="entry name" value="Winged helix' DNA-binding domain"/>
    <property type="match status" value="1"/>
</dbReference>
<dbReference type="Pfam" id="PF03551">
    <property type="entry name" value="PadR"/>
    <property type="match status" value="1"/>
</dbReference>
<dbReference type="Gene3D" id="1.10.10.10">
    <property type="entry name" value="Winged helix-like DNA-binding domain superfamily/Winged helix DNA-binding domain"/>
    <property type="match status" value="1"/>
</dbReference>
<protein>
    <submittedName>
        <fullName evidence="2">PadR family transcriptional regulator</fullName>
    </submittedName>
</protein>